<protein>
    <submittedName>
        <fullName evidence="2">Uncharacterized protein</fullName>
    </submittedName>
</protein>
<dbReference type="Proteomes" id="UP000070224">
    <property type="component" value="Unassembled WGS sequence"/>
</dbReference>
<sequence length="110" mass="12096">MQTNERYTRRLATLFLGLFLSLLAMVSLHDFSHRADAVQDVVSTEGYTSHMTKTDCSICHFVHTPFLALAIGTLLAAVALGVCLLGVRLVRLAHSTRRDAVQLRAPPTFA</sequence>
<feature type="transmembrane region" description="Helical" evidence="1">
    <location>
        <begin position="61"/>
        <end position="87"/>
    </location>
</feature>
<comment type="caution">
    <text evidence="2">The sequence shown here is derived from an EMBL/GenBank/DDBJ whole genome shotgun (WGS) entry which is preliminary data.</text>
</comment>
<dbReference type="EMBL" id="LSDK01000096">
    <property type="protein sequence ID" value="KXB75217.1"/>
    <property type="molecule type" value="Genomic_DNA"/>
</dbReference>
<gene>
    <name evidence="2" type="ORF">HMPREF3185_01521</name>
</gene>
<keyword evidence="1" id="KW-1133">Transmembrane helix</keyword>
<evidence type="ECO:0000313" key="3">
    <source>
        <dbReference type="Proteomes" id="UP000070224"/>
    </source>
</evidence>
<keyword evidence="1" id="KW-0812">Transmembrane</keyword>
<evidence type="ECO:0000256" key="1">
    <source>
        <dbReference type="SAM" id="Phobius"/>
    </source>
</evidence>
<proteinExistence type="predicted"/>
<evidence type="ECO:0000313" key="2">
    <source>
        <dbReference type="EMBL" id="KXB75217.1"/>
    </source>
</evidence>
<name>A0A134B5J6_9PORP</name>
<dbReference type="RefSeq" id="WP_060935691.1">
    <property type="nucleotide sequence ID" value="NZ_KQ960453.1"/>
</dbReference>
<organism evidence="2 3">
    <name type="scientific">Porphyromonas somerae</name>
    <dbReference type="NCBI Taxonomy" id="322095"/>
    <lineage>
        <taxon>Bacteria</taxon>
        <taxon>Pseudomonadati</taxon>
        <taxon>Bacteroidota</taxon>
        <taxon>Bacteroidia</taxon>
        <taxon>Bacteroidales</taxon>
        <taxon>Porphyromonadaceae</taxon>
        <taxon>Porphyromonas</taxon>
    </lineage>
</organism>
<dbReference type="AlphaFoldDB" id="A0A134B5J6"/>
<dbReference type="OrthoDB" id="9988921at2"/>
<keyword evidence="3" id="KW-1185">Reference proteome</keyword>
<keyword evidence="1" id="KW-0472">Membrane</keyword>
<reference evidence="3" key="1">
    <citation type="submission" date="2016-01" db="EMBL/GenBank/DDBJ databases">
        <authorList>
            <person name="Mitreva M."/>
            <person name="Pepin K.H."/>
            <person name="Mihindukulasuriya K.A."/>
            <person name="Fulton R."/>
            <person name="Fronick C."/>
            <person name="O'Laughlin M."/>
            <person name="Miner T."/>
            <person name="Herter B."/>
            <person name="Rosa B.A."/>
            <person name="Cordes M."/>
            <person name="Tomlinson C."/>
            <person name="Wollam A."/>
            <person name="Palsikar V.B."/>
            <person name="Mardis E.R."/>
            <person name="Wilson R.K."/>
        </authorList>
    </citation>
    <scope>NUCLEOTIDE SEQUENCE [LARGE SCALE GENOMIC DNA]</scope>
    <source>
        <strain evidence="3">KA00683</strain>
    </source>
</reference>
<accession>A0A134B5J6</accession>
<dbReference type="PATRIC" id="fig|322095.3.peg.1499"/>